<evidence type="ECO:0000313" key="2">
    <source>
        <dbReference type="Proteomes" id="UP000290848"/>
    </source>
</evidence>
<name>A0A4Q0MGM6_9SPHI</name>
<organism evidence="1 2">
    <name type="scientific">Arcticibacter tournemirensis</name>
    <dbReference type="NCBI Taxonomy" id="699437"/>
    <lineage>
        <taxon>Bacteria</taxon>
        <taxon>Pseudomonadati</taxon>
        <taxon>Bacteroidota</taxon>
        <taxon>Sphingobacteriia</taxon>
        <taxon>Sphingobacteriales</taxon>
        <taxon>Sphingobacteriaceae</taxon>
        <taxon>Arcticibacter</taxon>
    </lineage>
</organism>
<dbReference type="AlphaFoldDB" id="A0A4Q0MGM6"/>
<comment type="caution">
    <text evidence="1">The sequence shown here is derived from an EMBL/GenBank/DDBJ whole genome shotgun (WGS) entry which is preliminary data.</text>
</comment>
<reference evidence="1 2" key="1">
    <citation type="submission" date="2018-12" db="EMBL/GenBank/DDBJ databases">
        <title>The Draft Genome Sequence of the Soil Bacterium Pedobacter tournemirensis R1.</title>
        <authorList>
            <person name="He J."/>
        </authorList>
    </citation>
    <scope>NUCLEOTIDE SEQUENCE [LARGE SCALE GENOMIC DNA]</scope>
    <source>
        <strain evidence="1 2">R1</strain>
    </source>
</reference>
<sequence>MENDKRIIPGNDEGIKTDTESTITLDNEAEAKQHFQVVKRRLLNVSGWKEISKAGSSEFQLVDNTGTEVNRPAREGDYFKINLPAPSTDSGEGYDWVHIEKIEEQDEPLQQMEATAIKVKPSGNPQNNSHNISHFFEGKASSTFRVKREGCTITASVHGRNEAPNTESENFSDKIRNAVVAIGAMLGFSKAQWKSLVEGLIKK</sequence>
<proteinExistence type="predicted"/>
<dbReference type="RefSeq" id="WP_128767689.1">
    <property type="nucleotide sequence ID" value="NZ_RXOC01000001.1"/>
</dbReference>
<dbReference type="Proteomes" id="UP000290848">
    <property type="component" value="Unassembled WGS sequence"/>
</dbReference>
<accession>A0A4Q0MGM6</accession>
<protein>
    <submittedName>
        <fullName evidence="1">Uncharacterized protein</fullName>
    </submittedName>
</protein>
<gene>
    <name evidence="1" type="ORF">EKH83_01940</name>
</gene>
<evidence type="ECO:0000313" key="1">
    <source>
        <dbReference type="EMBL" id="RXF72505.1"/>
    </source>
</evidence>
<dbReference type="EMBL" id="RXOC01000001">
    <property type="protein sequence ID" value="RXF72505.1"/>
    <property type="molecule type" value="Genomic_DNA"/>
</dbReference>